<evidence type="ECO:0000256" key="1">
    <source>
        <dbReference type="ARBA" id="ARBA00022741"/>
    </source>
</evidence>
<dbReference type="EMBL" id="AP027731">
    <property type="protein sequence ID" value="BDZ47091.1"/>
    <property type="molecule type" value="Genomic_DNA"/>
</dbReference>
<evidence type="ECO:0000313" key="9">
    <source>
        <dbReference type="EMBL" id="BDZ47091.1"/>
    </source>
</evidence>
<evidence type="ECO:0000256" key="3">
    <source>
        <dbReference type="ARBA" id="ARBA00022806"/>
    </source>
</evidence>
<feature type="compositionally biased region" description="Low complexity" evidence="6">
    <location>
        <begin position="496"/>
        <end position="509"/>
    </location>
</feature>
<evidence type="ECO:0000259" key="8">
    <source>
        <dbReference type="PROSITE" id="PS51194"/>
    </source>
</evidence>
<dbReference type="PANTHER" id="PTHR13710">
    <property type="entry name" value="DNA HELICASE RECQ FAMILY MEMBER"/>
    <property type="match status" value="1"/>
</dbReference>
<dbReference type="Gene3D" id="3.40.50.300">
    <property type="entry name" value="P-loop containing nucleotide triphosphate hydrolases"/>
    <property type="match status" value="2"/>
</dbReference>
<reference evidence="10" key="1">
    <citation type="journal article" date="2019" name="Int. J. Syst. Evol. Microbiol.">
        <title>The Global Catalogue of Microorganisms (GCM) 10K type strain sequencing project: providing services to taxonomists for standard genome sequencing and annotation.</title>
        <authorList>
            <consortium name="The Broad Institute Genomics Platform"/>
            <consortium name="The Broad Institute Genome Sequencing Center for Infectious Disease"/>
            <person name="Wu L."/>
            <person name="Ma J."/>
        </authorList>
    </citation>
    <scope>NUCLEOTIDE SEQUENCE [LARGE SCALE GENOMIC DNA]</scope>
    <source>
        <strain evidence="10">NBRC 108725</strain>
    </source>
</reference>
<dbReference type="InterPro" id="IPR002464">
    <property type="entry name" value="DNA/RNA_helicase_DEAH_CS"/>
</dbReference>
<feature type="region of interest" description="Disordered" evidence="6">
    <location>
        <begin position="450"/>
        <end position="515"/>
    </location>
</feature>
<name>A0ABM8GG75_9MICO</name>
<gene>
    <name evidence="9" type="ORF">GCM10025866_30000</name>
</gene>
<dbReference type="SMART" id="SM00487">
    <property type="entry name" value="DEXDc"/>
    <property type="match status" value="1"/>
</dbReference>
<dbReference type="InterPro" id="IPR027417">
    <property type="entry name" value="P-loop_NTPase"/>
</dbReference>
<evidence type="ECO:0000256" key="2">
    <source>
        <dbReference type="ARBA" id="ARBA00022801"/>
    </source>
</evidence>
<keyword evidence="2" id="KW-0378">Hydrolase</keyword>
<dbReference type="PROSITE" id="PS00690">
    <property type="entry name" value="DEAH_ATP_HELICASE"/>
    <property type="match status" value="1"/>
</dbReference>
<dbReference type="Pfam" id="PF00270">
    <property type="entry name" value="DEAD"/>
    <property type="match status" value="1"/>
</dbReference>
<accession>A0ABM8GG75</accession>
<evidence type="ECO:0000256" key="6">
    <source>
        <dbReference type="SAM" id="MobiDB-lite"/>
    </source>
</evidence>
<feature type="domain" description="Helicase C-terminal" evidence="8">
    <location>
        <begin position="232"/>
        <end position="376"/>
    </location>
</feature>
<proteinExistence type="predicted"/>
<keyword evidence="5" id="KW-0238">DNA-binding</keyword>
<feature type="domain" description="Helicase ATP-binding" evidence="7">
    <location>
        <begin position="34"/>
        <end position="204"/>
    </location>
</feature>
<dbReference type="PANTHER" id="PTHR13710:SF84">
    <property type="entry name" value="ATP-DEPENDENT DNA HELICASE RECS-RELATED"/>
    <property type="match status" value="1"/>
</dbReference>
<organism evidence="9 10">
    <name type="scientific">Naasia aerilata</name>
    <dbReference type="NCBI Taxonomy" id="1162966"/>
    <lineage>
        <taxon>Bacteria</taxon>
        <taxon>Bacillati</taxon>
        <taxon>Actinomycetota</taxon>
        <taxon>Actinomycetes</taxon>
        <taxon>Micrococcales</taxon>
        <taxon>Microbacteriaceae</taxon>
        <taxon>Naasia</taxon>
    </lineage>
</organism>
<evidence type="ECO:0000313" key="10">
    <source>
        <dbReference type="Proteomes" id="UP001321498"/>
    </source>
</evidence>
<dbReference type="PROSITE" id="PS51194">
    <property type="entry name" value="HELICASE_CTER"/>
    <property type="match status" value="1"/>
</dbReference>
<dbReference type="PROSITE" id="PS51192">
    <property type="entry name" value="HELICASE_ATP_BIND_1"/>
    <property type="match status" value="1"/>
</dbReference>
<evidence type="ECO:0000256" key="5">
    <source>
        <dbReference type="ARBA" id="ARBA00023125"/>
    </source>
</evidence>
<sequence>MADTATLADTADTIESAAARFGWEELRPGLRDAIEAVLAGTDVLAVLPTGYGKSAVYKIAGALIPGPTIVVSPLIALQADQVAGIQAQPEAPRAIAINSSQSDSANQSAWEELESGSAEYVFLAPEQFANDEVVERLSRLPVSLFVVDEAHCVSAWGHDFRPDYLRLGAAIEALGRPTVLALTATGSAPVREEILDRLSMREPLVLTRGFDRPNIRLEVVRHQEDRAKREAVLDQVMAQPKPGLVYVATRRDTEEYAEELAARGLRAAAYHGSLGAKARRELSEGFRDDEYDVVVATSAFGMGIDKPNIRFVVHAAIPGSVDDYYQEVGRCGRDGEPASAFLHYRAEDLGLRNFFASGTPDRGKIAKVYAAVADAPRAVDLKELAKTTGLTGRRVAELVNLLVGAGAVRETAKGSGPSARSTPRRRWSWRSSAPVSASALTSPAWRWCASTPRRPPAAGSSCSPTSASSATSRAGTATRARPAAPTRIRRRRRPSTSRSLSRPRSATASGARAPS</sequence>
<dbReference type="SUPFAM" id="SSF52540">
    <property type="entry name" value="P-loop containing nucleoside triphosphate hydrolases"/>
    <property type="match status" value="1"/>
</dbReference>
<keyword evidence="4" id="KW-0067">ATP-binding</keyword>
<keyword evidence="10" id="KW-1185">Reference proteome</keyword>
<dbReference type="CDD" id="cd17920">
    <property type="entry name" value="DEXHc_RecQ"/>
    <property type="match status" value="1"/>
</dbReference>
<feature type="compositionally biased region" description="Low complexity" evidence="6">
    <location>
        <begin position="456"/>
        <end position="486"/>
    </location>
</feature>
<feature type="region of interest" description="Disordered" evidence="6">
    <location>
        <begin position="410"/>
        <end position="433"/>
    </location>
</feature>
<keyword evidence="3" id="KW-0347">Helicase</keyword>
<dbReference type="InterPro" id="IPR001650">
    <property type="entry name" value="Helicase_C-like"/>
</dbReference>
<keyword evidence="1" id="KW-0547">Nucleotide-binding</keyword>
<dbReference type="InterPro" id="IPR004589">
    <property type="entry name" value="DNA_helicase_ATP-dep_RecQ"/>
</dbReference>
<dbReference type="Proteomes" id="UP001321498">
    <property type="component" value="Chromosome"/>
</dbReference>
<dbReference type="NCBIfam" id="TIGR00614">
    <property type="entry name" value="recQ_fam"/>
    <property type="match status" value="1"/>
</dbReference>
<dbReference type="Pfam" id="PF00271">
    <property type="entry name" value="Helicase_C"/>
    <property type="match status" value="1"/>
</dbReference>
<dbReference type="SMART" id="SM00490">
    <property type="entry name" value="HELICc"/>
    <property type="match status" value="1"/>
</dbReference>
<dbReference type="InterPro" id="IPR011545">
    <property type="entry name" value="DEAD/DEAH_box_helicase_dom"/>
</dbReference>
<protein>
    <recommendedName>
        <fullName evidence="11">ATP-dependent DNA helicase RecQ</fullName>
    </recommendedName>
</protein>
<dbReference type="InterPro" id="IPR014001">
    <property type="entry name" value="Helicase_ATP-bd"/>
</dbReference>
<evidence type="ECO:0008006" key="11">
    <source>
        <dbReference type="Google" id="ProtNLM"/>
    </source>
</evidence>
<evidence type="ECO:0000259" key="7">
    <source>
        <dbReference type="PROSITE" id="PS51192"/>
    </source>
</evidence>
<evidence type="ECO:0000256" key="4">
    <source>
        <dbReference type="ARBA" id="ARBA00022840"/>
    </source>
</evidence>